<comment type="caution">
    <text evidence="2">The sequence shown here is derived from an EMBL/GenBank/DDBJ whole genome shotgun (WGS) entry which is preliminary data.</text>
</comment>
<dbReference type="EMBL" id="JABXWT010000001">
    <property type="protein sequence ID" value="NVO54602.1"/>
    <property type="molecule type" value="Genomic_DNA"/>
</dbReference>
<name>A0ABX2PMW1_9RHOB</name>
<dbReference type="Gene3D" id="3.40.50.2000">
    <property type="entry name" value="Glycogen Phosphorylase B"/>
    <property type="match status" value="2"/>
</dbReference>
<accession>A0ABX2PMW1</accession>
<dbReference type="PANTHER" id="PTHR12526:SF630">
    <property type="entry name" value="GLYCOSYLTRANSFERASE"/>
    <property type="match status" value="1"/>
</dbReference>
<dbReference type="Pfam" id="PF13692">
    <property type="entry name" value="Glyco_trans_1_4"/>
    <property type="match status" value="1"/>
</dbReference>
<evidence type="ECO:0000313" key="3">
    <source>
        <dbReference type="Proteomes" id="UP000630805"/>
    </source>
</evidence>
<reference evidence="2 3" key="1">
    <citation type="submission" date="2020-06" db="EMBL/GenBank/DDBJ databases">
        <authorList>
            <person name="Cao W.R."/>
        </authorList>
    </citation>
    <scope>NUCLEOTIDE SEQUENCE [LARGE SCALE GENOMIC DNA]</scope>
    <source>
        <strain evidence="2 3">B1Z28</strain>
    </source>
</reference>
<gene>
    <name evidence="2" type="ORF">HW561_02215</name>
</gene>
<dbReference type="Pfam" id="PF13439">
    <property type="entry name" value="Glyco_transf_4"/>
    <property type="match status" value="1"/>
</dbReference>
<keyword evidence="3" id="KW-1185">Reference proteome</keyword>
<protein>
    <submittedName>
        <fullName evidence="2">Glycosyltransferase family 4 protein</fullName>
    </submittedName>
</protein>
<dbReference type="CDD" id="cd03820">
    <property type="entry name" value="GT4_AmsD-like"/>
    <property type="match status" value="1"/>
</dbReference>
<dbReference type="Proteomes" id="UP000630805">
    <property type="component" value="Unassembled WGS sequence"/>
</dbReference>
<dbReference type="InterPro" id="IPR028098">
    <property type="entry name" value="Glyco_trans_4-like_N"/>
</dbReference>
<proteinExistence type="predicted"/>
<organism evidence="2 3">
    <name type="scientific">Ruegeria haliotis</name>
    <dbReference type="NCBI Taxonomy" id="2747601"/>
    <lineage>
        <taxon>Bacteria</taxon>
        <taxon>Pseudomonadati</taxon>
        <taxon>Pseudomonadota</taxon>
        <taxon>Alphaproteobacteria</taxon>
        <taxon>Rhodobacterales</taxon>
        <taxon>Roseobacteraceae</taxon>
        <taxon>Ruegeria</taxon>
    </lineage>
</organism>
<sequence>MLSRHFAQRGISVHVTAFSMPENGPYFDMHETVETSAMNGRSGQFRRIAHVRSVVREYRPDIVISFLTKVNVVTLLATSGMRIPVIISERNNPRLQDAHPMWSKLQAVLGLRATKVVALTHKGLADLQPSLRWRGVVIPNPIVPFARVASAHTGEAQRLVSIGRLVPQKGFDMLLKAMRRIHSACPDVTLTIYGEGAQRPALEAQRDALGLETVVQLPGNTREMGEWAHETDIVLATSRYEGFHNVIAEATVSGIPVISFDCDYGPSDLINHGQNGLLVPPGDVDKLAESALRLIREPETRALMAARSQDMRDRLSPDRVFSEWDQLVSDVAQ</sequence>
<feature type="domain" description="Glycosyltransferase subfamily 4-like N-terminal" evidence="1">
    <location>
        <begin position="2"/>
        <end position="142"/>
    </location>
</feature>
<dbReference type="SUPFAM" id="SSF53756">
    <property type="entry name" value="UDP-Glycosyltransferase/glycogen phosphorylase"/>
    <property type="match status" value="1"/>
</dbReference>
<dbReference type="PANTHER" id="PTHR12526">
    <property type="entry name" value="GLYCOSYLTRANSFERASE"/>
    <property type="match status" value="1"/>
</dbReference>
<evidence type="ECO:0000313" key="2">
    <source>
        <dbReference type="EMBL" id="NVO54602.1"/>
    </source>
</evidence>
<evidence type="ECO:0000259" key="1">
    <source>
        <dbReference type="Pfam" id="PF13439"/>
    </source>
</evidence>